<organism evidence="5 6">
    <name type="scientific">Ensete ventricosum</name>
    <name type="common">Abyssinian banana</name>
    <name type="synonym">Musa ensete</name>
    <dbReference type="NCBI Taxonomy" id="4639"/>
    <lineage>
        <taxon>Eukaryota</taxon>
        <taxon>Viridiplantae</taxon>
        <taxon>Streptophyta</taxon>
        <taxon>Embryophyta</taxon>
        <taxon>Tracheophyta</taxon>
        <taxon>Spermatophyta</taxon>
        <taxon>Magnoliopsida</taxon>
        <taxon>Liliopsida</taxon>
        <taxon>Zingiberales</taxon>
        <taxon>Musaceae</taxon>
        <taxon>Ensete</taxon>
    </lineage>
</organism>
<dbReference type="GO" id="GO:0004601">
    <property type="term" value="F:peroxidase activity"/>
    <property type="evidence" value="ECO:0007669"/>
    <property type="project" value="UniProtKB-KW"/>
</dbReference>
<proteinExistence type="inferred from homology"/>
<evidence type="ECO:0000256" key="4">
    <source>
        <dbReference type="SAM" id="MobiDB-lite"/>
    </source>
</evidence>
<dbReference type="Pfam" id="PF00255">
    <property type="entry name" value="GSHPx"/>
    <property type="match status" value="1"/>
</dbReference>
<dbReference type="PANTHER" id="PTHR11592:SF109">
    <property type="entry name" value="GLUTATHIONE PEROXIDASE"/>
    <property type="match status" value="1"/>
</dbReference>
<comment type="caution">
    <text evidence="5">The sequence shown here is derived from an EMBL/GenBank/DDBJ whole genome shotgun (WGS) entry which is preliminary data.</text>
</comment>
<name>A0AAV8Q381_ENSVE</name>
<evidence type="ECO:0000256" key="3">
    <source>
        <dbReference type="ARBA" id="ARBA00023002"/>
    </source>
</evidence>
<dbReference type="InterPro" id="IPR036249">
    <property type="entry name" value="Thioredoxin-like_sf"/>
</dbReference>
<feature type="region of interest" description="Disordered" evidence="4">
    <location>
        <begin position="1"/>
        <end position="33"/>
    </location>
</feature>
<reference evidence="5 6" key="1">
    <citation type="submission" date="2022-12" db="EMBL/GenBank/DDBJ databases">
        <title>Chromosome-scale assembly of the Ensete ventricosum genome.</title>
        <authorList>
            <person name="Dussert Y."/>
            <person name="Stocks J."/>
            <person name="Wendawek A."/>
            <person name="Woldeyes F."/>
            <person name="Nichols R.A."/>
            <person name="Borrell J.S."/>
        </authorList>
    </citation>
    <scope>NUCLEOTIDE SEQUENCE [LARGE SCALE GENOMIC DNA]</scope>
    <source>
        <strain evidence="6">cv. Maze</strain>
        <tissue evidence="5">Seeds</tissue>
    </source>
</reference>
<gene>
    <name evidence="5" type="ORF">OPV22_030229</name>
</gene>
<dbReference type="PROSITE" id="PS51355">
    <property type="entry name" value="GLUTATHIONE_PEROXID_3"/>
    <property type="match status" value="1"/>
</dbReference>
<keyword evidence="2" id="KW-0575">Peroxidase</keyword>
<dbReference type="InterPro" id="IPR000889">
    <property type="entry name" value="Glutathione_peroxidase"/>
</dbReference>
<accession>A0AAV8Q381</accession>
<dbReference type="PANTHER" id="PTHR11592">
    <property type="entry name" value="GLUTATHIONE PEROXIDASE"/>
    <property type="match status" value="1"/>
</dbReference>
<dbReference type="AlphaFoldDB" id="A0AAV8Q381"/>
<feature type="compositionally biased region" description="Basic and acidic residues" evidence="4">
    <location>
        <begin position="1"/>
        <end position="10"/>
    </location>
</feature>
<evidence type="ECO:0000256" key="2">
    <source>
        <dbReference type="ARBA" id="ARBA00022559"/>
    </source>
</evidence>
<keyword evidence="6" id="KW-1185">Reference proteome</keyword>
<protein>
    <submittedName>
        <fullName evidence="5">Uncharacterized protein</fullName>
    </submittedName>
</protein>
<dbReference type="EMBL" id="JAQQAF010000008">
    <property type="protein sequence ID" value="KAJ8467677.1"/>
    <property type="molecule type" value="Genomic_DNA"/>
</dbReference>
<comment type="similarity">
    <text evidence="1">Belongs to the glutathione peroxidase family.</text>
</comment>
<dbReference type="GO" id="GO:0006979">
    <property type="term" value="P:response to oxidative stress"/>
    <property type="evidence" value="ECO:0007669"/>
    <property type="project" value="InterPro"/>
</dbReference>
<sequence>MNSQSREDTVSHSPSNRCPSSGEGRKKTTNASLYPYPGQKVIPWELDIFISIAPLITLRIWKGGIDLNCLIKSDFHIRMPKGNGVDLSTYKRKVLQIVNVASECELTNSNYTELSQLYEKYKGNVWRVRKQ</sequence>
<dbReference type="SUPFAM" id="SSF52833">
    <property type="entry name" value="Thioredoxin-like"/>
    <property type="match status" value="1"/>
</dbReference>
<evidence type="ECO:0000313" key="6">
    <source>
        <dbReference type="Proteomes" id="UP001222027"/>
    </source>
</evidence>
<dbReference type="Gene3D" id="3.40.30.10">
    <property type="entry name" value="Glutaredoxin"/>
    <property type="match status" value="1"/>
</dbReference>
<evidence type="ECO:0000256" key="1">
    <source>
        <dbReference type="ARBA" id="ARBA00006926"/>
    </source>
</evidence>
<dbReference type="Proteomes" id="UP001222027">
    <property type="component" value="Unassembled WGS sequence"/>
</dbReference>
<keyword evidence="3" id="KW-0560">Oxidoreductase</keyword>
<evidence type="ECO:0000313" key="5">
    <source>
        <dbReference type="EMBL" id="KAJ8467677.1"/>
    </source>
</evidence>